<dbReference type="AlphaFoldDB" id="J9FZ78"/>
<comment type="caution">
    <text evidence="1">The sequence shown here is derived from an EMBL/GenBank/DDBJ whole genome shotgun (WGS) entry which is preliminary data.</text>
</comment>
<sequence length="55" mass="6151">MRIFLRYSEYSLSEYFLPSSFSRSSFSITYGGVGIPEGSCGPAPRTSYPFWASPL</sequence>
<protein>
    <submittedName>
        <fullName evidence="1">Uncharacterized protein</fullName>
    </submittedName>
</protein>
<gene>
    <name evidence="1" type="ORF">EVA_19259</name>
</gene>
<name>J9FZ78_9ZZZZ</name>
<evidence type="ECO:0000313" key="1">
    <source>
        <dbReference type="EMBL" id="EJW92634.1"/>
    </source>
</evidence>
<dbReference type="EMBL" id="AMCI01007428">
    <property type="protein sequence ID" value="EJW92634.1"/>
    <property type="molecule type" value="Genomic_DNA"/>
</dbReference>
<proteinExistence type="predicted"/>
<reference evidence="1" key="1">
    <citation type="journal article" date="2012" name="PLoS ONE">
        <title>Gene sets for utilization of primary and secondary nutrition supplies in the distal gut of endangered iberian lynx.</title>
        <authorList>
            <person name="Alcaide M."/>
            <person name="Messina E."/>
            <person name="Richter M."/>
            <person name="Bargiela R."/>
            <person name="Peplies J."/>
            <person name="Huws S.A."/>
            <person name="Newbold C.J."/>
            <person name="Golyshin P.N."/>
            <person name="Simon M.A."/>
            <person name="Lopez G."/>
            <person name="Yakimov M.M."/>
            <person name="Ferrer M."/>
        </authorList>
    </citation>
    <scope>NUCLEOTIDE SEQUENCE</scope>
</reference>
<organism evidence="1">
    <name type="scientific">gut metagenome</name>
    <dbReference type="NCBI Taxonomy" id="749906"/>
    <lineage>
        <taxon>unclassified sequences</taxon>
        <taxon>metagenomes</taxon>
        <taxon>organismal metagenomes</taxon>
    </lineage>
</organism>
<accession>J9FZ78</accession>